<dbReference type="Pfam" id="PF22422">
    <property type="entry name" value="MGH1-like_GH"/>
    <property type="match status" value="1"/>
</dbReference>
<dbReference type="GO" id="GO:0004573">
    <property type="term" value="F:Glc3Man9GlcNAc2 oligosaccharide glucosidase activity"/>
    <property type="evidence" value="ECO:0007669"/>
    <property type="project" value="InterPro"/>
</dbReference>
<evidence type="ECO:0000256" key="2">
    <source>
        <dbReference type="ARBA" id="ARBA00022801"/>
    </source>
</evidence>
<keyword evidence="2" id="KW-0378">Hydrolase</keyword>
<dbReference type="SUPFAM" id="SSF48208">
    <property type="entry name" value="Six-hairpin glycosidases"/>
    <property type="match status" value="1"/>
</dbReference>
<dbReference type="InterPro" id="IPR004888">
    <property type="entry name" value="Glycoside_hydrolase_63"/>
</dbReference>
<name>A0A895YLR2_9ACTN</name>
<protein>
    <recommendedName>
        <fullName evidence="4">Mannosylglycerate hydrolase MGH1-like glycoside hydrolase domain-containing protein</fullName>
    </recommendedName>
</protein>
<dbReference type="PANTHER" id="PTHR10412">
    <property type="entry name" value="MANNOSYL-OLIGOSACCHARIDE GLUCOSIDASE"/>
    <property type="match status" value="1"/>
</dbReference>
<gene>
    <name evidence="5" type="ORF">JQS43_11900</name>
</gene>
<evidence type="ECO:0000256" key="1">
    <source>
        <dbReference type="ARBA" id="ARBA00010833"/>
    </source>
</evidence>
<dbReference type="AlphaFoldDB" id="A0A895YLR2"/>
<reference evidence="5" key="1">
    <citation type="submission" date="2021-02" db="EMBL/GenBank/DDBJ databases">
        <title>Natrosporangium hydrolyticum gen. nov., sp. nov, a haloalkaliphilic actinobacterium from a soda solonchak soil.</title>
        <authorList>
            <person name="Sorokin D.Y."/>
            <person name="Khijniak T.V."/>
            <person name="Zakharycheva A.P."/>
            <person name="Boueva O.V."/>
            <person name="Ariskina E.V."/>
            <person name="Hahnke R.L."/>
            <person name="Bunk B."/>
            <person name="Sproer C."/>
            <person name="Schumann P."/>
            <person name="Evtushenko L.I."/>
            <person name="Kublanov I.V."/>
        </authorList>
    </citation>
    <scope>NUCLEOTIDE SEQUENCE</scope>
    <source>
        <strain evidence="5">DSM 106523</strain>
    </source>
</reference>
<dbReference type="Proteomes" id="UP000662857">
    <property type="component" value="Chromosome"/>
</dbReference>
<feature type="domain" description="Mannosylglycerate hydrolase MGH1-like glycoside hydrolase" evidence="4">
    <location>
        <begin position="33"/>
        <end position="436"/>
    </location>
</feature>
<evidence type="ECO:0000313" key="6">
    <source>
        <dbReference type="Proteomes" id="UP000662857"/>
    </source>
</evidence>
<comment type="similarity">
    <text evidence="1">Belongs to the glycosyl hydrolase 63 family.</text>
</comment>
<dbReference type="InterPro" id="IPR054491">
    <property type="entry name" value="MGH1-like_GH"/>
</dbReference>
<dbReference type="InterPro" id="IPR012341">
    <property type="entry name" value="6hp_glycosidase-like_sf"/>
</dbReference>
<proteinExistence type="inferred from homology"/>
<organism evidence="5 6">
    <name type="scientific">Natronosporangium hydrolyticum</name>
    <dbReference type="NCBI Taxonomy" id="2811111"/>
    <lineage>
        <taxon>Bacteria</taxon>
        <taxon>Bacillati</taxon>
        <taxon>Actinomycetota</taxon>
        <taxon>Actinomycetes</taxon>
        <taxon>Micromonosporales</taxon>
        <taxon>Micromonosporaceae</taxon>
        <taxon>Natronosporangium</taxon>
    </lineage>
</organism>
<dbReference type="KEGG" id="nhy:JQS43_11900"/>
<accession>A0A895YLR2</accession>
<sequence>MSGISEEQLWQLAVTTLADNWWHDHTVPSRTLYPYQWSWDTGFIAVGLAHVAPARAWHDLRTLFEAQWADGRVPHIVFDAAAMTDPKPGRERYFPGPAFWRSTDVPAAPQRPTSGLVQPPVHALAAWDIYRHSPDSESRERAAAELGWLYPRLVAQQRYLTTHRDIGGSGLACLVHPWESGQDNSPAWDAALAAVPADLTLLEKYQRRDLEVSHRSHRPTDADYARYILIAQRYRDHGYLDDGPGERYPFLVECPGFNSLIIAAELALAEIAPVVGADPQPHRERADRLTDVLVDRLFDPATGMFHARDVYIDQLSPVRYLGGLLPLLLPDLPTAQVKSLLVEAAAPAFGLNEHVSLPLPSYDRTAPDLDPERYWRGPIWINMNWLLWRGLRQHGQPTLATALRGAMIDVVRRSGCYEYFHTTTGAGIGTPEFSWTAALTLDLLAHPEG</sequence>
<evidence type="ECO:0000256" key="3">
    <source>
        <dbReference type="ARBA" id="ARBA00023295"/>
    </source>
</evidence>
<keyword evidence="3" id="KW-0326">Glycosidase</keyword>
<dbReference type="RefSeq" id="WP_239679157.1">
    <property type="nucleotide sequence ID" value="NZ_CP070499.1"/>
</dbReference>
<dbReference type="InterPro" id="IPR008928">
    <property type="entry name" value="6-hairpin_glycosidase_sf"/>
</dbReference>
<dbReference type="Gene3D" id="1.50.10.10">
    <property type="match status" value="1"/>
</dbReference>
<evidence type="ECO:0000313" key="5">
    <source>
        <dbReference type="EMBL" id="QSB16912.1"/>
    </source>
</evidence>
<dbReference type="PANTHER" id="PTHR10412:SF11">
    <property type="entry name" value="MANNOSYL-OLIGOSACCHARIDE GLUCOSIDASE"/>
    <property type="match status" value="1"/>
</dbReference>
<dbReference type="EMBL" id="CP070499">
    <property type="protein sequence ID" value="QSB16912.1"/>
    <property type="molecule type" value="Genomic_DNA"/>
</dbReference>
<evidence type="ECO:0000259" key="4">
    <source>
        <dbReference type="Pfam" id="PF22422"/>
    </source>
</evidence>
<dbReference type="GO" id="GO:0009311">
    <property type="term" value="P:oligosaccharide metabolic process"/>
    <property type="evidence" value="ECO:0007669"/>
    <property type="project" value="InterPro"/>
</dbReference>
<dbReference type="GO" id="GO:0006487">
    <property type="term" value="P:protein N-linked glycosylation"/>
    <property type="evidence" value="ECO:0007669"/>
    <property type="project" value="TreeGrafter"/>
</dbReference>
<keyword evidence="6" id="KW-1185">Reference proteome</keyword>